<evidence type="ECO:0000259" key="5">
    <source>
        <dbReference type="PROSITE" id="PS51880"/>
    </source>
</evidence>
<dbReference type="PRINTS" id="PR00326">
    <property type="entry name" value="GTP1OBG"/>
</dbReference>
<dbReference type="FunFam" id="3.10.20.30:FF:000001">
    <property type="entry name" value="Ribosome-binding ATPase YchF"/>
    <property type="match status" value="1"/>
</dbReference>
<dbReference type="Gene3D" id="3.40.50.300">
    <property type="entry name" value="P-loop containing nucleotide triphosphate hydrolases"/>
    <property type="match status" value="1"/>
</dbReference>
<proteinExistence type="predicted"/>
<organism evidence="6 7">
    <name type="scientific">candidate division GN15 bacterium</name>
    <dbReference type="NCBI Taxonomy" id="2072418"/>
    <lineage>
        <taxon>Bacteria</taxon>
        <taxon>candidate division GN15</taxon>
    </lineage>
</organism>
<feature type="domain" description="TGS" evidence="5">
    <location>
        <begin position="265"/>
        <end position="348"/>
    </location>
</feature>
<dbReference type="GO" id="GO:0016887">
    <property type="term" value="F:ATP hydrolysis activity"/>
    <property type="evidence" value="ECO:0007669"/>
    <property type="project" value="InterPro"/>
</dbReference>
<dbReference type="InterPro" id="IPR013029">
    <property type="entry name" value="YchF_C"/>
</dbReference>
<dbReference type="SUPFAM" id="SSF52540">
    <property type="entry name" value="P-loop containing nucleoside triphosphate hydrolases"/>
    <property type="match status" value="1"/>
</dbReference>
<dbReference type="EMBL" id="PQAP01000028">
    <property type="protein sequence ID" value="PWB74557.1"/>
    <property type="molecule type" value="Genomic_DNA"/>
</dbReference>
<keyword evidence="3" id="KW-0547">Nucleotide-binding</keyword>
<dbReference type="Gene3D" id="3.10.20.30">
    <property type="match status" value="1"/>
</dbReference>
<dbReference type="InterPro" id="IPR012676">
    <property type="entry name" value="TGS-like"/>
</dbReference>
<evidence type="ECO:0000256" key="4">
    <source>
        <dbReference type="ARBA" id="ARBA00022840"/>
    </source>
</evidence>
<dbReference type="InterPro" id="IPR027417">
    <property type="entry name" value="P-loop_NTPase"/>
</dbReference>
<evidence type="ECO:0000256" key="1">
    <source>
        <dbReference type="ARBA" id="ARBA00001946"/>
    </source>
</evidence>
<evidence type="ECO:0000256" key="3">
    <source>
        <dbReference type="ARBA" id="ARBA00022741"/>
    </source>
</evidence>
<dbReference type="PANTHER" id="PTHR23305:SF18">
    <property type="entry name" value="OBG-TYPE G DOMAIN-CONTAINING PROTEIN"/>
    <property type="match status" value="1"/>
</dbReference>
<dbReference type="AlphaFoldDB" id="A0A855X2T5"/>
<dbReference type="Gene3D" id="1.10.150.300">
    <property type="entry name" value="TGS-like domain"/>
    <property type="match status" value="1"/>
</dbReference>
<dbReference type="GO" id="GO:0005737">
    <property type="term" value="C:cytoplasm"/>
    <property type="evidence" value="ECO:0007669"/>
    <property type="project" value="TreeGrafter"/>
</dbReference>
<dbReference type="Proteomes" id="UP000250918">
    <property type="component" value="Unassembled WGS sequence"/>
</dbReference>
<dbReference type="SUPFAM" id="SSF81271">
    <property type="entry name" value="TGS-like"/>
    <property type="match status" value="1"/>
</dbReference>
<evidence type="ECO:0000313" key="6">
    <source>
        <dbReference type="EMBL" id="PWB74557.1"/>
    </source>
</evidence>
<dbReference type="PROSITE" id="PS51880">
    <property type="entry name" value="TGS"/>
    <property type="match status" value="1"/>
</dbReference>
<dbReference type="GO" id="GO:0005524">
    <property type="term" value="F:ATP binding"/>
    <property type="evidence" value="ECO:0007669"/>
    <property type="project" value="UniProtKB-KW"/>
</dbReference>
<keyword evidence="2" id="KW-0479">Metal-binding</keyword>
<keyword evidence="4" id="KW-0067">ATP-binding</keyword>
<gene>
    <name evidence="6" type="ORF">C3F09_03820</name>
</gene>
<protein>
    <submittedName>
        <fullName evidence="6">Redox-regulated ATPase YchF</fullName>
    </submittedName>
</protein>
<reference evidence="6 7" key="1">
    <citation type="journal article" date="2018" name="ISME J.">
        <title>A methanotrophic archaeon couples anaerobic oxidation of methane to Fe(III) reduction.</title>
        <authorList>
            <person name="Cai C."/>
            <person name="Leu A.O."/>
            <person name="Xie G.J."/>
            <person name="Guo J."/>
            <person name="Feng Y."/>
            <person name="Zhao J.X."/>
            <person name="Tyson G.W."/>
            <person name="Yuan Z."/>
            <person name="Hu S."/>
        </authorList>
    </citation>
    <scope>NUCLEOTIDE SEQUENCE [LARGE SCALE GENOMIC DNA]</scope>
    <source>
        <strain evidence="6">FeB_12</strain>
    </source>
</reference>
<dbReference type="Pfam" id="PF01926">
    <property type="entry name" value="MMR_HSR1"/>
    <property type="match status" value="1"/>
</dbReference>
<evidence type="ECO:0000313" key="7">
    <source>
        <dbReference type="Proteomes" id="UP000250918"/>
    </source>
</evidence>
<comment type="caution">
    <text evidence="6">The sequence shown here is derived from an EMBL/GenBank/DDBJ whole genome shotgun (WGS) entry which is preliminary data.</text>
</comment>
<dbReference type="PANTHER" id="PTHR23305">
    <property type="entry name" value="OBG GTPASE FAMILY"/>
    <property type="match status" value="1"/>
</dbReference>
<dbReference type="CDD" id="cd04867">
    <property type="entry name" value="TGS_YchF_OLA1"/>
    <property type="match status" value="1"/>
</dbReference>
<sequence length="350" mass="38717">MRLGIIGKPQSGKTTIFNAASGAQESVGDFSQAVHRHVVKVPDARVDKLAEIVKPKKITYAEIEFLDAPGFSGEGKKSSGLEIHPDLRKQDAFMLVVDAFSPTANPESDIRAVIDEMILLDQAMVESNIERKERKAQLSGDKSEMREMEILKRCLHWLEQEKPLIELGLHEDESKLIRGYMFLTEKPLLIVLNIPEGDLGKSSQLAARHQTLVSPGKREVAVVCGKIEMELVSLDPSERQAFLTDLGITEPAMDMVIHKAYSLLGLISFLTVGEPEARAWPIKRGTSAAHAAGTIHSDIERGFIRAEVIKFADYAQLQTAAAIKAAGKMRLEGKEYIVEDGDVMLFRFNV</sequence>
<dbReference type="PIRSF" id="PIRSF006641">
    <property type="entry name" value="CHP00092"/>
    <property type="match status" value="1"/>
</dbReference>
<accession>A0A855X2T5</accession>
<dbReference type="InterPro" id="IPR004396">
    <property type="entry name" value="ATPase_YchF/OLA1"/>
</dbReference>
<dbReference type="GO" id="GO:0005525">
    <property type="term" value="F:GTP binding"/>
    <property type="evidence" value="ECO:0007669"/>
    <property type="project" value="InterPro"/>
</dbReference>
<dbReference type="Pfam" id="PF06071">
    <property type="entry name" value="YchF-GTPase_C"/>
    <property type="match status" value="1"/>
</dbReference>
<dbReference type="InterPro" id="IPR012675">
    <property type="entry name" value="Beta-grasp_dom_sf"/>
</dbReference>
<dbReference type="InterPro" id="IPR023192">
    <property type="entry name" value="TGS-like_dom_sf"/>
</dbReference>
<dbReference type="InterPro" id="IPR006073">
    <property type="entry name" value="GTP-bd"/>
</dbReference>
<name>A0A855X2T5_9BACT</name>
<dbReference type="GO" id="GO:0046872">
    <property type="term" value="F:metal ion binding"/>
    <property type="evidence" value="ECO:0007669"/>
    <property type="project" value="UniProtKB-KW"/>
</dbReference>
<evidence type="ECO:0000256" key="2">
    <source>
        <dbReference type="ARBA" id="ARBA00022723"/>
    </source>
</evidence>
<dbReference type="InterPro" id="IPR004095">
    <property type="entry name" value="TGS"/>
</dbReference>
<comment type="cofactor">
    <cofactor evidence="1">
        <name>Mg(2+)</name>
        <dbReference type="ChEBI" id="CHEBI:18420"/>
    </cofactor>
</comment>